<dbReference type="PROSITE" id="PS52039">
    <property type="entry name" value="TOPO_IA_2"/>
    <property type="match status" value="1"/>
</dbReference>
<dbReference type="PROSITE" id="PS00396">
    <property type="entry name" value="TOPO_IA_1"/>
    <property type="match status" value="1"/>
</dbReference>
<dbReference type="GO" id="GO:0003917">
    <property type="term" value="F:DNA topoisomerase type I (single strand cut, ATP-independent) activity"/>
    <property type="evidence" value="ECO:0007669"/>
    <property type="project" value="UniProtKB-UniRule"/>
</dbReference>
<dbReference type="SUPFAM" id="SSF57783">
    <property type="entry name" value="Zinc beta-ribbon"/>
    <property type="match status" value="2"/>
</dbReference>
<reference evidence="13 14" key="1">
    <citation type="journal article" date="2017" name="Arch. Microbiol.">
        <title>Mariprofundus micogutta sp. nov., a novel iron-oxidizing zetaproteobacterium isolated from a deep-sea hydrothermal field at the Bayonnaise knoll of the Izu-Ogasawara arc, and a description of Mariprofundales ord. nov. and Zetaproteobacteria classis nov.</title>
        <authorList>
            <person name="Makita H."/>
            <person name="Tanaka E."/>
            <person name="Mitsunobu S."/>
            <person name="Miyazaki M."/>
            <person name="Nunoura T."/>
            <person name="Uematsu K."/>
            <person name="Takaki Y."/>
            <person name="Nishi S."/>
            <person name="Shimamura S."/>
            <person name="Takai K."/>
        </authorList>
    </citation>
    <scope>NUCLEOTIDE SEQUENCE [LARGE SCALE GENOMIC DNA]</scope>
    <source>
        <strain evidence="13 14">ET2</strain>
    </source>
</reference>
<dbReference type="SMART" id="SM00436">
    <property type="entry name" value="TOP1Bc"/>
    <property type="match status" value="1"/>
</dbReference>
<comment type="catalytic activity">
    <reaction evidence="1 10">
        <text>ATP-independent breakage of single-stranded DNA, followed by passage and rejoining.</text>
        <dbReference type="EC" id="5.6.2.1"/>
    </reaction>
</comment>
<dbReference type="InterPro" id="IPR013497">
    <property type="entry name" value="Topo_IA_cen"/>
</dbReference>
<dbReference type="GO" id="GO:0006265">
    <property type="term" value="P:DNA topological change"/>
    <property type="evidence" value="ECO:0007669"/>
    <property type="project" value="UniProtKB-UniRule"/>
</dbReference>
<keyword evidence="6" id="KW-0460">Magnesium</keyword>
<evidence type="ECO:0000256" key="9">
    <source>
        <dbReference type="ARBA" id="ARBA00023235"/>
    </source>
</evidence>
<evidence type="ECO:0000313" key="14">
    <source>
        <dbReference type="Proteomes" id="UP000231632"/>
    </source>
</evidence>
<dbReference type="InterPro" id="IPR013498">
    <property type="entry name" value="Topo_IA_Znf"/>
</dbReference>
<dbReference type="Proteomes" id="UP000231632">
    <property type="component" value="Unassembled WGS sequence"/>
</dbReference>
<comment type="similarity">
    <text evidence="2 10">Belongs to the type IA topoisomerase family.</text>
</comment>
<dbReference type="Pfam" id="PF01396">
    <property type="entry name" value="Zn_ribbon_Top1"/>
    <property type="match status" value="3"/>
</dbReference>
<dbReference type="GO" id="GO:0008270">
    <property type="term" value="F:zinc ion binding"/>
    <property type="evidence" value="ECO:0007669"/>
    <property type="project" value="UniProtKB-KW"/>
</dbReference>
<evidence type="ECO:0000256" key="4">
    <source>
        <dbReference type="ARBA" id="ARBA00022771"/>
    </source>
</evidence>
<feature type="domain" description="Topo IA-type catalytic" evidence="12">
    <location>
        <begin position="132"/>
        <end position="567"/>
    </location>
</feature>
<keyword evidence="8 10" id="KW-0238">DNA-binding</keyword>
<dbReference type="Gene3D" id="3.30.65.10">
    <property type="entry name" value="Bacterial Topoisomerase I, domain 1"/>
    <property type="match status" value="3"/>
</dbReference>
<dbReference type="Pfam" id="PF01751">
    <property type="entry name" value="Toprim"/>
    <property type="match status" value="1"/>
</dbReference>
<dbReference type="NCBIfam" id="TIGR01051">
    <property type="entry name" value="topA_bact"/>
    <property type="match status" value="1"/>
</dbReference>
<evidence type="ECO:0000259" key="12">
    <source>
        <dbReference type="PROSITE" id="PS52039"/>
    </source>
</evidence>
<dbReference type="HAMAP" id="MF_00952">
    <property type="entry name" value="Topoisom_1_prok"/>
    <property type="match status" value="1"/>
</dbReference>
<dbReference type="Gene3D" id="2.70.20.10">
    <property type="entry name" value="Topoisomerase I, domain 3"/>
    <property type="match status" value="1"/>
</dbReference>
<comment type="subunit">
    <text evidence="10">Monomer.</text>
</comment>
<dbReference type="Gene3D" id="3.40.50.140">
    <property type="match status" value="1"/>
</dbReference>
<evidence type="ECO:0000256" key="7">
    <source>
        <dbReference type="ARBA" id="ARBA00023029"/>
    </source>
</evidence>
<keyword evidence="7 10" id="KW-0799">Topoisomerase</keyword>
<dbReference type="AlphaFoldDB" id="A0A1L8CRB1"/>
<keyword evidence="4" id="KW-0863">Zinc-finger</keyword>
<evidence type="ECO:0000313" key="13">
    <source>
        <dbReference type="EMBL" id="GAV21450.1"/>
    </source>
</evidence>
<dbReference type="PRINTS" id="PR00417">
    <property type="entry name" value="PRTPISMRASEI"/>
</dbReference>
<dbReference type="InterPro" id="IPR013824">
    <property type="entry name" value="Topo_IA_cen_sub1"/>
</dbReference>
<dbReference type="InterPro" id="IPR028612">
    <property type="entry name" value="Topoisom_1_IA"/>
</dbReference>
<dbReference type="InterPro" id="IPR023406">
    <property type="entry name" value="Topo_IA_AS"/>
</dbReference>
<keyword evidence="14" id="KW-1185">Reference proteome</keyword>
<dbReference type="RefSeq" id="WP_072660739.1">
    <property type="nucleotide sequence ID" value="NZ_BDFD01000036.1"/>
</dbReference>
<feature type="region of interest" description="Interaction with DNA" evidence="10">
    <location>
        <begin position="166"/>
        <end position="171"/>
    </location>
</feature>
<name>A0A1L8CRB1_9PROT</name>
<proteinExistence type="inferred from homology"/>
<keyword evidence="5" id="KW-0862">Zinc</keyword>
<dbReference type="CDD" id="cd00186">
    <property type="entry name" value="TOP1Ac"/>
    <property type="match status" value="1"/>
</dbReference>
<comment type="caution">
    <text evidence="13">The sequence shown here is derived from an EMBL/GenBank/DDBJ whole genome shotgun (WGS) entry which is preliminary data.</text>
</comment>
<gene>
    <name evidence="10" type="primary">topA</name>
    <name evidence="13" type="ORF">MMIC_P2439</name>
</gene>
<evidence type="ECO:0000256" key="10">
    <source>
        <dbReference type="HAMAP-Rule" id="MF_00952"/>
    </source>
</evidence>
<feature type="site" description="Interaction with DNA" evidence="10">
    <location>
        <position position="146"/>
    </location>
</feature>
<evidence type="ECO:0000256" key="5">
    <source>
        <dbReference type="ARBA" id="ARBA00022833"/>
    </source>
</evidence>
<keyword evidence="9 10" id="KW-0413">Isomerase</keyword>
<dbReference type="InterPro" id="IPR003601">
    <property type="entry name" value="Topo_IA_2"/>
</dbReference>
<dbReference type="PANTHER" id="PTHR42785:SF1">
    <property type="entry name" value="DNA TOPOISOMERASE"/>
    <property type="match status" value="1"/>
</dbReference>
<dbReference type="PROSITE" id="PS50880">
    <property type="entry name" value="TOPRIM"/>
    <property type="match status" value="1"/>
</dbReference>
<evidence type="ECO:0000256" key="3">
    <source>
        <dbReference type="ARBA" id="ARBA00022723"/>
    </source>
</evidence>
<dbReference type="InterPro" id="IPR005733">
    <property type="entry name" value="TopoI_bac-type"/>
</dbReference>
<feature type="site" description="Interaction with DNA" evidence="10">
    <location>
        <position position="499"/>
    </location>
</feature>
<comment type="caution">
    <text evidence="10">Lacks conserved residue(s) required for the propagation of feature annotation.</text>
</comment>
<feature type="site" description="Interaction with DNA" evidence="10">
    <location>
        <position position="158"/>
    </location>
</feature>
<dbReference type="InterPro" id="IPR023405">
    <property type="entry name" value="Topo_IA_core_domain"/>
</dbReference>
<keyword evidence="3" id="KW-0479">Metal-binding</keyword>
<feature type="active site" description="O-(5'-phospho-DNA)-tyrosine intermediate" evidence="10">
    <location>
        <position position="303"/>
    </location>
</feature>
<dbReference type="InterPro" id="IPR000380">
    <property type="entry name" value="Topo_IA"/>
</dbReference>
<feature type="site" description="Interaction with DNA" evidence="10">
    <location>
        <position position="142"/>
    </location>
</feature>
<dbReference type="InterPro" id="IPR013825">
    <property type="entry name" value="Topo_IA_cen_sub2"/>
</dbReference>
<dbReference type="SMART" id="SM00437">
    <property type="entry name" value="TOP1Ac"/>
    <property type="match status" value="1"/>
</dbReference>
<dbReference type="InterPro" id="IPR034149">
    <property type="entry name" value="TOPRIM_TopoI"/>
</dbReference>
<dbReference type="SUPFAM" id="SSF56712">
    <property type="entry name" value="Prokaryotic type I DNA topoisomerase"/>
    <property type="match status" value="1"/>
</dbReference>
<evidence type="ECO:0000256" key="1">
    <source>
        <dbReference type="ARBA" id="ARBA00000213"/>
    </source>
</evidence>
<dbReference type="GO" id="GO:0003677">
    <property type="term" value="F:DNA binding"/>
    <property type="evidence" value="ECO:0007669"/>
    <property type="project" value="UniProtKB-KW"/>
</dbReference>
<accession>A0A1L8CRB1</accession>
<sequence length="758" mass="84562">MSAVVVVESPAKAKTIEKYLGKGYKVLASYGHVRAFPKKDGSVDPENDFAIKYQIIEDKKKRLDAIANALKKADMLILASDLDREGEAIAWHVAEVMRSRGLLKKKQVQRITFNEITKKAIAEAVENPSEVDMRMVDAQQARSALDYLVGFTLSPLLWRKVRSGLSAGRVQSVALRLICEREQHIREFKPKEFWTIDTECAVGDAGFPAQLYAEAGKKLTKFAITDGVNAKLMARKVASAQFTVVDVQKKQSRQQPSPPFITTTLQMDASRKLGFTARKTMQVAQKLYEGIEVDGEPVGLITYMRTDSVSLSDDAISEMRDFIDDQYGSTFMPDSPRRFKTKSKNAQEAHEAIRPTSILRTPDAMKSVLDADALKLYKLIWKRALASQMAAAVLDQVRADIDSADHDLTIRATGSTLAFAGFRKLYIEGTDEPGKNDKERMLPPLAVGDVVLVKDADAKQHFTEPKPRFSEATLVKELEANGIGRPSTYASILNVLRERKYVEMEKKRFVPTDTGDIVSGFLTKYFTDIVEPGFTAEVEDKLDAVARGECEWKPILRDFWTPFKARIDDTMQNVKRSDVTHEETDEICPECGKPMAIKLGRYGKFLACTGYPECKVAQPLNGAEEQPAPEVSDEKCEKCGEPMLIKSGRYGKFLGCSAYPKCKNLQPLEKPADTGIKCPVCNKGTFLEKKSRRGKIFYSCSTYPKCKNALWNKPIDKPCPECSAPFVTEKITKRNGTEHVCATEGCGWKEQVDLPEAA</sequence>
<protein>
    <recommendedName>
        <fullName evidence="10">DNA topoisomerase 1</fullName>
        <ecNumber evidence="10">5.6.2.1</ecNumber>
    </recommendedName>
    <alternativeName>
        <fullName evidence="10">DNA topoisomerase I</fullName>
    </alternativeName>
</protein>
<dbReference type="InterPro" id="IPR006171">
    <property type="entry name" value="TOPRIM_dom"/>
</dbReference>
<dbReference type="OrthoDB" id="5287133at2"/>
<dbReference type="STRING" id="1921010.MMIC_P2439"/>
<evidence type="ECO:0000256" key="8">
    <source>
        <dbReference type="ARBA" id="ARBA00023125"/>
    </source>
</evidence>
<dbReference type="InterPro" id="IPR013826">
    <property type="entry name" value="Topo_IA_cen_sub3"/>
</dbReference>
<dbReference type="Gene3D" id="1.10.290.10">
    <property type="entry name" value="Topoisomerase I, domain 4"/>
    <property type="match status" value="1"/>
</dbReference>
<dbReference type="PANTHER" id="PTHR42785">
    <property type="entry name" value="DNA TOPOISOMERASE, TYPE IA, CORE"/>
    <property type="match status" value="1"/>
</dbReference>
<feature type="domain" description="Toprim" evidence="11">
    <location>
        <begin position="2"/>
        <end position="118"/>
    </location>
</feature>
<dbReference type="EC" id="5.6.2.1" evidence="10"/>
<dbReference type="SMART" id="SM00493">
    <property type="entry name" value="TOPRIM"/>
    <property type="match status" value="1"/>
</dbReference>
<feature type="site" description="Interaction with DNA" evidence="10">
    <location>
        <position position="305"/>
    </location>
</feature>
<dbReference type="GO" id="GO:0005694">
    <property type="term" value="C:chromosome"/>
    <property type="evidence" value="ECO:0007669"/>
    <property type="project" value="InterPro"/>
</dbReference>
<dbReference type="Gene3D" id="1.10.460.10">
    <property type="entry name" value="Topoisomerase I, domain 2"/>
    <property type="match status" value="1"/>
</dbReference>
<dbReference type="EMBL" id="BDFD01000036">
    <property type="protein sequence ID" value="GAV21450.1"/>
    <property type="molecule type" value="Genomic_DNA"/>
</dbReference>
<dbReference type="Pfam" id="PF01131">
    <property type="entry name" value="Topoisom_bac"/>
    <property type="match status" value="1"/>
</dbReference>
<evidence type="ECO:0000259" key="11">
    <source>
        <dbReference type="PROSITE" id="PS50880"/>
    </source>
</evidence>
<evidence type="ECO:0000256" key="6">
    <source>
        <dbReference type="ARBA" id="ARBA00022842"/>
    </source>
</evidence>
<dbReference type="InterPro" id="IPR003602">
    <property type="entry name" value="Topo_IA_DNA-bd_dom"/>
</dbReference>
<evidence type="ECO:0000256" key="2">
    <source>
        <dbReference type="ARBA" id="ARBA00009446"/>
    </source>
</evidence>
<organism evidence="13 14">
    <name type="scientific">Mariprofundus micogutta</name>
    <dbReference type="NCBI Taxonomy" id="1921010"/>
    <lineage>
        <taxon>Bacteria</taxon>
        <taxon>Pseudomonadati</taxon>
        <taxon>Pseudomonadota</taxon>
        <taxon>Candidatius Mariprofundia</taxon>
        <taxon>Mariprofundales</taxon>
        <taxon>Mariprofundaceae</taxon>
        <taxon>Mariprofundus</taxon>
    </lineage>
</organism>
<dbReference type="CDD" id="cd03363">
    <property type="entry name" value="TOPRIM_TopoIA_TopoI"/>
    <property type="match status" value="1"/>
</dbReference>
<comment type="function">
    <text evidence="10">Releases the supercoiling and torsional tension of DNA, which is introduced during the DNA replication and transcription, by transiently cleaving and rejoining one strand of the DNA duplex. Introduces a single-strand break via transesterification at a target site in duplex DNA. The scissile phosphodiester is attacked by the catalytic tyrosine of the enzyme, resulting in the formation of a DNA-(5'-phosphotyrosyl)-enzyme intermediate and the expulsion of a 3'-OH DNA strand. The free DNA strand then undergoes passage around the unbroken strand, thus removing DNA supercoils. Finally, in the religation step, the DNA 3'-OH attacks the covalent intermediate to expel the active-site tyrosine and restore the DNA phosphodiester backbone.</text>
</comment>
<feature type="site" description="Interaction with DNA" evidence="10">
    <location>
        <position position="32"/>
    </location>
</feature>